<dbReference type="EMBL" id="LBWL01000002">
    <property type="protein sequence ID" value="KKR09564.1"/>
    <property type="molecule type" value="Genomic_DNA"/>
</dbReference>
<dbReference type="Proteomes" id="UP000033996">
    <property type="component" value="Unassembled WGS sequence"/>
</dbReference>
<sequence length="53" mass="6463">MNNIEKLKFYQEIKILFLDVIKVGLKYFKNPEIKKTTESIIEQYKTFNEKFLC</sequence>
<gene>
    <name evidence="1" type="ORF">UT35_C0002G0014</name>
</gene>
<reference evidence="1 2" key="1">
    <citation type="journal article" date="2015" name="Nature">
        <title>rRNA introns, odd ribosomes, and small enigmatic genomes across a large radiation of phyla.</title>
        <authorList>
            <person name="Brown C.T."/>
            <person name="Hug L.A."/>
            <person name="Thomas B.C."/>
            <person name="Sharon I."/>
            <person name="Castelle C.J."/>
            <person name="Singh A."/>
            <person name="Wilkins M.J."/>
            <person name="Williams K.H."/>
            <person name="Banfield J.F."/>
        </authorList>
    </citation>
    <scope>NUCLEOTIDE SEQUENCE [LARGE SCALE GENOMIC DNA]</scope>
</reference>
<evidence type="ECO:0000313" key="2">
    <source>
        <dbReference type="Proteomes" id="UP000033996"/>
    </source>
</evidence>
<organism evidence="1 2">
    <name type="scientific">Candidatus Yanofskybacteria bacterium GW2011_GWD1_39_16</name>
    <dbReference type="NCBI Taxonomy" id="1619030"/>
    <lineage>
        <taxon>Bacteria</taxon>
        <taxon>Candidatus Yanofskyibacteriota</taxon>
    </lineage>
</organism>
<name>A0A837HQV9_9BACT</name>
<proteinExistence type="predicted"/>
<dbReference type="AlphaFoldDB" id="A0A837HQV9"/>
<protein>
    <submittedName>
        <fullName evidence="1">Uncharacterized protein</fullName>
    </submittedName>
</protein>
<comment type="caution">
    <text evidence="1">The sequence shown here is derived from an EMBL/GenBank/DDBJ whole genome shotgun (WGS) entry which is preliminary data.</text>
</comment>
<accession>A0A837HQV9</accession>
<evidence type="ECO:0000313" key="1">
    <source>
        <dbReference type="EMBL" id="KKR09564.1"/>
    </source>
</evidence>